<evidence type="ECO:0000313" key="1">
    <source>
        <dbReference type="EMBL" id="CDM21610.1"/>
    </source>
</evidence>
<protein>
    <submittedName>
        <fullName evidence="1">Hypothetical phage protein</fullName>
    </submittedName>
</protein>
<dbReference type="Proteomes" id="UP000019157">
    <property type="component" value="Segment"/>
</dbReference>
<dbReference type="GeneID" id="18499576"/>
<sequence length="151" mass="17105">MMINLINNKTLYALQRELGPRDGLAVFETRCVGNTTGAALEIIGQLMKSKQEVVDLKFADPMVKQYIIQRLDQMGLVGFIWDGDNLSYYPFKEHENVKETVREVKIQVSPFDGEAVAPRSYRVKQYPTGAEALQYSVEQGNKSLREALDES</sequence>
<accession>W6PPL9</accession>
<dbReference type="RefSeq" id="YP_009004181.1">
    <property type="nucleotide sequence ID" value="NC_023548.1"/>
</dbReference>
<organism evidence="1 2">
    <name type="scientific">Citrobacter phage CR8</name>
    <dbReference type="NCBI Taxonomy" id="1455076"/>
    <lineage>
        <taxon>Viruses</taxon>
        <taxon>Duplodnaviria</taxon>
        <taxon>Heunggongvirae</taxon>
        <taxon>Uroviricota</taxon>
        <taxon>Caudoviricetes</taxon>
        <taxon>Autographivirales</taxon>
        <taxon>Autotranscriptaviridae</taxon>
        <taxon>Studiervirinae</taxon>
        <taxon>Caroctavirus</taxon>
        <taxon>Caroctavirus CR8</taxon>
    </lineage>
</organism>
<keyword evidence="2" id="KW-1185">Reference proteome</keyword>
<reference evidence="1 2" key="1">
    <citation type="journal article" date="2014" name="Genome Announc.">
        <title>Complete Genome Sequences of Two Citrobacter rodentium Bacteriophages, CR8 and CR44b.</title>
        <authorList>
            <person name="Toribio A.L."/>
            <person name="Pickard D."/>
            <person name="Cerdeno-Tarraga A.M."/>
            <person name="Petty N.K."/>
            <person name="Thomson N."/>
            <person name="Salmond G."/>
            <person name="Dougan G."/>
        </authorList>
    </citation>
    <scope>NUCLEOTIDE SEQUENCE [LARGE SCALE GENOMIC DNA]</scope>
</reference>
<name>W6PPL9_9CAUD</name>
<dbReference type="KEGG" id="vg:18499576"/>
<gene>
    <name evidence="1" type="primary">4.21</name>
</gene>
<proteinExistence type="predicted"/>
<dbReference type="OrthoDB" id="24950at10239"/>
<dbReference type="EMBL" id="HG818824">
    <property type="protein sequence ID" value="CDM21610.1"/>
    <property type="molecule type" value="Genomic_DNA"/>
</dbReference>
<evidence type="ECO:0000313" key="2">
    <source>
        <dbReference type="Proteomes" id="UP000019157"/>
    </source>
</evidence>